<organism evidence="1 2">
    <name type="scientific">Lunatimonas lonarensis</name>
    <dbReference type="NCBI Taxonomy" id="1232681"/>
    <lineage>
        <taxon>Bacteria</taxon>
        <taxon>Pseudomonadati</taxon>
        <taxon>Bacteroidota</taxon>
        <taxon>Cytophagia</taxon>
        <taxon>Cytophagales</taxon>
        <taxon>Cyclobacteriaceae</taxon>
    </lineage>
</organism>
<dbReference type="Pfam" id="PF14100">
    <property type="entry name" value="DUF6807"/>
    <property type="match status" value="1"/>
</dbReference>
<gene>
    <name evidence="1" type="ORF">ADIS_4217</name>
</gene>
<comment type="caution">
    <text evidence="1">The sequence shown here is derived from an EMBL/GenBank/DDBJ whole genome shotgun (WGS) entry which is preliminary data.</text>
</comment>
<reference evidence="1 2" key="1">
    <citation type="submission" date="2013-02" db="EMBL/GenBank/DDBJ databases">
        <title>A novel strain isolated from Lonar lake, Maharashtra, India.</title>
        <authorList>
            <person name="Singh A."/>
        </authorList>
    </citation>
    <scope>NUCLEOTIDE SEQUENCE [LARGE SCALE GENOMIC DNA]</scope>
    <source>
        <strain evidence="1 2">AK24</strain>
    </source>
</reference>
<dbReference type="AlphaFoldDB" id="R7ZMR5"/>
<dbReference type="PATRIC" id="fig|1288963.3.peg.4203"/>
<protein>
    <recommendedName>
        <fullName evidence="3">Methane oxygenase PmoA</fullName>
    </recommendedName>
</protein>
<evidence type="ECO:0000313" key="2">
    <source>
        <dbReference type="Proteomes" id="UP000013909"/>
    </source>
</evidence>
<name>R7ZMR5_9BACT</name>
<dbReference type="STRING" id="1232681.ADIS_4217"/>
<dbReference type="EMBL" id="AQHR01000109">
    <property type="protein sequence ID" value="EON75304.1"/>
    <property type="molecule type" value="Genomic_DNA"/>
</dbReference>
<accession>R7ZMR5</accession>
<keyword evidence="2" id="KW-1185">Reference proteome</keyword>
<evidence type="ECO:0000313" key="1">
    <source>
        <dbReference type="EMBL" id="EON75304.1"/>
    </source>
</evidence>
<proteinExistence type="predicted"/>
<evidence type="ECO:0008006" key="3">
    <source>
        <dbReference type="Google" id="ProtNLM"/>
    </source>
</evidence>
<sequence length="278" mass="31911">MTENGETRLFYQRATKDKDGQYPRANYIHPLYDLNGDVITEDFPEDHLHHRGIFWTWHQLLVDGKRVADPWISDGIVWEVTRVETSVLSEEMAALDAQINWVVDGEPVVEESLRLHYERVDPELYRLTVEVWLKPLAKKVQIGGSEDPKGYGGFSPRIRLTETTGFFDQNGPVTPQELPVAGGPWMNITQQGPEDPGVVILGEPDRLPSYQGWILRRKNSMQNMAFPGREPITLSEKEPYLHFRNQLLVHQGLQTAEIDLFYRDFIQTEPTTDQALAD</sequence>
<dbReference type="Proteomes" id="UP000013909">
    <property type="component" value="Unassembled WGS sequence"/>
</dbReference>
<dbReference type="InterPro" id="IPR029475">
    <property type="entry name" value="DUF6807"/>
</dbReference>